<evidence type="ECO:0000256" key="1">
    <source>
        <dbReference type="SAM" id="Coils"/>
    </source>
</evidence>
<feature type="coiled-coil region" evidence="1">
    <location>
        <begin position="947"/>
        <end position="977"/>
    </location>
</feature>
<dbReference type="NCBIfam" id="TIGR02680">
    <property type="entry name" value="TIGR02680 family protein"/>
    <property type="match status" value="1"/>
</dbReference>
<evidence type="ECO:0000313" key="3">
    <source>
        <dbReference type="Proteomes" id="UP000190080"/>
    </source>
</evidence>
<feature type="coiled-coil region" evidence="1">
    <location>
        <begin position="229"/>
        <end position="256"/>
    </location>
</feature>
<feature type="coiled-coil region" evidence="1">
    <location>
        <begin position="814"/>
        <end position="923"/>
    </location>
</feature>
<dbReference type="PANTHER" id="PTHR21524:SF5">
    <property type="entry name" value="SPECTRIN REPEAT CONTAINING NUCLEAR ENVELOPE PROTEIN 2"/>
    <property type="match status" value="1"/>
</dbReference>
<dbReference type="GO" id="GO:0048471">
    <property type="term" value="C:perinuclear region of cytoplasm"/>
    <property type="evidence" value="ECO:0007669"/>
    <property type="project" value="TreeGrafter"/>
</dbReference>
<dbReference type="GO" id="GO:0006997">
    <property type="term" value="P:nucleus organization"/>
    <property type="evidence" value="ECO:0007669"/>
    <property type="project" value="TreeGrafter"/>
</dbReference>
<name>A0A1V4IM46_9CLOT</name>
<organism evidence="2 3">
    <name type="scientific">Clostridium oryzae</name>
    <dbReference type="NCBI Taxonomy" id="1450648"/>
    <lineage>
        <taxon>Bacteria</taxon>
        <taxon>Bacillati</taxon>
        <taxon>Bacillota</taxon>
        <taxon>Clostridia</taxon>
        <taxon>Eubacteriales</taxon>
        <taxon>Clostridiaceae</taxon>
        <taxon>Clostridium</taxon>
    </lineage>
</organism>
<gene>
    <name evidence="2" type="primary">smc_3</name>
    <name evidence="2" type="ORF">CLORY_25110</name>
</gene>
<keyword evidence="1" id="KW-0175">Coiled coil</keyword>
<proteinExistence type="predicted"/>
<dbReference type="RefSeq" id="WP_079424944.1">
    <property type="nucleotide sequence ID" value="NZ_MZGV01000026.1"/>
</dbReference>
<dbReference type="InterPro" id="IPR013496">
    <property type="entry name" value="CHP02680"/>
</dbReference>
<dbReference type="InterPro" id="IPR027417">
    <property type="entry name" value="P-loop_NTPase"/>
</dbReference>
<feature type="coiled-coil region" evidence="1">
    <location>
        <begin position="428"/>
        <end position="489"/>
    </location>
</feature>
<reference evidence="2 3" key="1">
    <citation type="submission" date="2017-03" db="EMBL/GenBank/DDBJ databases">
        <title>Genome sequence of Clostridium oryzae DSM 28571.</title>
        <authorList>
            <person name="Poehlein A."/>
            <person name="Daniel R."/>
        </authorList>
    </citation>
    <scope>NUCLEOTIDE SEQUENCE [LARGE SCALE GENOMIC DNA]</scope>
    <source>
        <strain evidence="2 3">DSM 28571</strain>
    </source>
</reference>
<dbReference type="Proteomes" id="UP000190080">
    <property type="component" value="Unassembled WGS sequence"/>
</dbReference>
<dbReference type="GO" id="GO:0007010">
    <property type="term" value="P:cytoskeleton organization"/>
    <property type="evidence" value="ECO:0007669"/>
    <property type="project" value="TreeGrafter"/>
</dbReference>
<keyword evidence="3" id="KW-1185">Reference proteome</keyword>
<feature type="coiled-coil region" evidence="1">
    <location>
        <begin position="282"/>
        <end position="359"/>
    </location>
</feature>
<dbReference type="GO" id="GO:0019894">
    <property type="term" value="F:kinesin binding"/>
    <property type="evidence" value="ECO:0007669"/>
    <property type="project" value="TreeGrafter"/>
</dbReference>
<sequence length="1362" mass="158614">MENNKWIMNRAGLVNFWYYDEEEFNFADGKLLLRGSNGSGKSVTMQSFIPLLLDGNKNPERLDPFGSRARKIENYLLGDEDSGKDESLGYLYIEFKKKETENYITIGMGFRAVRGKSIKSWGFAITDGRRVGKDFFLYKNVGEKLPLTMKELENRIGGGGQVREGQRDYMKLVNDLLFGFDDIDEYDELVKLLVQLRTPKLSKEFKPTVVYEIMENSLQPLSEDDLRPMSEAIENMDNIKSRLEQLSESKRAAEKIRGAFDKYNTFIINNKARLFLENSDKVLSLKKEKQSCEQEKLRAEEAFNEAEEQLKNLDIRLKTTEEKKRELDKHDSVRIRENMVSLEEDIVGFKKEKEDKNNQLKKKRQSEVDIDDSIKHAEDKKEIVIHKLQEKIEDMDAAADDFNFDEQGFLKDELAKDYTKEYSFSYVKETLNKYTKAIEAALKTLEEESRKNREYDVAVSELEKSKMQREEKERVLEQAQLLLTETRSEYIEKLYGWRKENKELRLSDEAIVKASREVNSFDHSKSFEEVLVHVRKEYNDFQAALSEELYAAKGERAEVIKSAEEKRKEIAEWKTKKDPEPVREAKVNINRERLSKENIPFLPFYKAVDFCEGISEAVKGKIEEALLDMGLLDALIIPESCRKRVIALDTEGADRYLFPAPKFLMHDLSEILKAESIKESQITAEDIDNVLKSILIDESSDSVYINEKGDYSIGILRGKVTKDYVPKFIGTAARQKYREEQIKKLSEELTAIEEKITACDGKIAKIQSRLETLKQEFTSIPSQKDIMVAASEVKEAQFNYDMSGNEVTSKSEKERKIYEELKKLKERVHELTHNLPMKADLETYEEALEAAREYKDLLYELEKLQRDAFQTAVNLSSLQQQKEDILEDIDNLLYDINIIDRKLREAEINLDNLKKQLSISDYETIKQEIDNCIKLLREIPDLKIQTVRKSENEKAKLNRSFENLQRAQSELEHFEKLSNYYGDIFREECELGYSVQLKEEKDILKVAKRVIREADLQAKNSKDREDYVNVLYQRFQENNQYLRENNVRIDNIFTTGEDSEDIDISRAAIHRRRLDIIAKVRGKEVSFYKLMNFITEGIEEGEKLLKESDRQLFEDILVKNISKKIRAKIFHSEKWVNKMNELMEAMNTSSGLSFSLKWSSKKAETEEQLDTKELVELLKQDGSLMKEEDLNKLSEHFRSKIAQARRSMEDKGQSQTFHTIMKEILDYRKWFEFKLYFIKTGQNKKELTNNAFFQFSGGEKAMAMYVPLFSAVFARYEGARKDCPRIISLDEAFAGVDEKNISDMFRLLGELGLDYIINSQILWGDYSTVPALAICELIRPDNADFVTVIRYNWNGKVKSLAV</sequence>
<evidence type="ECO:0000313" key="2">
    <source>
        <dbReference type="EMBL" id="OPJ60963.1"/>
    </source>
</evidence>
<protein>
    <submittedName>
        <fullName evidence="2">Chromosome partition protein Smc</fullName>
    </submittedName>
</protein>
<dbReference type="EMBL" id="MZGV01000026">
    <property type="protein sequence ID" value="OPJ60963.1"/>
    <property type="molecule type" value="Genomic_DNA"/>
</dbReference>
<dbReference type="OrthoDB" id="9776649at2"/>
<dbReference type="STRING" id="1450648.CLORY_25110"/>
<feature type="coiled-coil region" evidence="1">
    <location>
        <begin position="742"/>
        <end position="776"/>
    </location>
</feature>
<dbReference type="Pfam" id="PF13558">
    <property type="entry name" value="SbcC_Walker_B"/>
    <property type="match status" value="1"/>
</dbReference>
<accession>A0A1V4IM46</accession>
<comment type="caution">
    <text evidence="2">The sequence shown here is derived from an EMBL/GenBank/DDBJ whole genome shotgun (WGS) entry which is preliminary data.</text>
</comment>
<dbReference type="PANTHER" id="PTHR21524">
    <property type="entry name" value="SPECTRIN REPEAT CONTAINING NUCLEAR ENVELOPE PROTEIN 2"/>
    <property type="match status" value="1"/>
</dbReference>
<dbReference type="SUPFAM" id="SSF52540">
    <property type="entry name" value="P-loop containing nucleoside triphosphate hydrolases"/>
    <property type="match status" value="1"/>
</dbReference>
<dbReference type="Gene3D" id="3.40.50.300">
    <property type="entry name" value="P-loop containing nucleotide triphosphate hydrolases"/>
    <property type="match status" value="1"/>
</dbReference>